<feature type="signal peptide" evidence="6">
    <location>
        <begin position="1"/>
        <end position="21"/>
    </location>
</feature>
<dbReference type="Gene3D" id="1.20.1070.10">
    <property type="entry name" value="Rhodopsin 7-helix transmembrane proteins"/>
    <property type="match status" value="1"/>
</dbReference>
<keyword evidence="2 5" id="KW-0812">Transmembrane</keyword>
<dbReference type="OrthoDB" id="10289764at2759"/>
<feature type="transmembrane region" description="Helical" evidence="5">
    <location>
        <begin position="85"/>
        <end position="103"/>
    </location>
</feature>
<organism evidence="8 9">
    <name type="scientific">Biomphalaria glabrata</name>
    <name type="common">Bloodfluke planorb</name>
    <name type="synonym">Freshwater snail</name>
    <dbReference type="NCBI Taxonomy" id="6526"/>
    <lineage>
        <taxon>Eukaryota</taxon>
        <taxon>Metazoa</taxon>
        <taxon>Spiralia</taxon>
        <taxon>Lophotrochozoa</taxon>
        <taxon>Mollusca</taxon>
        <taxon>Gastropoda</taxon>
        <taxon>Heterobranchia</taxon>
        <taxon>Euthyneura</taxon>
        <taxon>Panpulmonata</taxon>
        <taxon>Hygrophila</taxon>
        <taxon>Lymnaeoidea</taxon>
        <taxon>Planorbidae</taxon>
        <taxon>Biomphalaria</taxon>
    </lineage>
</organism>
<dbReference type="KEGG" id="bgt:106065529"/>
<evidence type="ECO:0000256" key="2">
    <source>
        <dbReference type="ARBA" id="ARBA00022692"/>
    </source>
</evidence>
<dbReference type="VEuPathDB" id="VectorBase:BGLAX_033196"/>
<dbReference type="PANTHER" id="PTHR46641">
    <property type="entry name" value="FMRFAMIDE RECEPTOR-RELATED"/>
    <property type="match status" value="1"/>
</dbReference>
<reference evidence="8" key="1">
    <citation type="submission" date="2020-05" db="UniProtKB">
        <authorList>
            <consortium name="EnsemblMetazoa"/>
        </authorList>
    </citation>
    <scope>IDENTIFICATION</scope>
    <source>
        <strain evidence="8">BB02</strain>
    </source>
</reference>
<feature type="transmembrane region" description="Helical" evidence="5">
    <location>
        <begin position="45"/>
        <end position="65"/>
    </location>
</feature>
<keyword evidence="6" id="KW-0732">Signal</keyword>
<protein>
    <recommendedName>
        <fullName evidence="7">G-protein coupled receptors family 1 profile domain-containing protein</fullName>
    </recommendedName>
</protein>
<keyword evidence="3 5" id="KW-1133">Transmembrane helix</keyword>
<evidence type="ECO:0000313" key="8">
    <source>
        <dbReference type="EnsemblMetazoa" id="BGLB019624-PA"/>
    </source>
</evidence>
<evidence type="ECO:0000313" key="9">
    <source>
        <dbReference type="Proteomes" id="UP000076420"/>
    </source>
</evidence>
<dbReference type="GO" id="GO:0008528">
    <property type="term" value="F:G protein-coupled peptide receptor activity"/>
    <property type="evidence" value="ECO:0007669"/>
    <property type="project" value="InterPro"/>
</dbReference>
<proteinExistence type="predicted"/>
<feature type="transmembrane region" description="Helical" evidence="5">
    <location>
        <begin position="315"/>
        <end position="339"/>
    </location>
</feature>
<feature type="chain" id="PRO_5012406474" description="G-protein coupled receptors family 1 profile domain-containing protein" evidence="6">
    <location>
        <begin position="22"/>
        <end position="361"/>
    </location>
</feature>
<dbReference type="Proteomes" id="UP000076420">
    <property type="component" value="Unassembled WGS sequence"/>
</dbReference>
<feature type="transmembrane region" description="Helical" evidence="5">
    <location>
        <begin position="171"/>
        <end position="191"/>
    </location>
</feature>
<evidence type="ECO:0000256" key="3">
    <source>
        <dbReference type="ARBA" id="ARBA00022989"/>
    </source>
</evidence>
<dbReference type="VEuPathDB" id="VectorBase:BGLB019624"/>
<comment type="subcellular location">
    <subcellularLocation>
        <location evidence="1">Membrane</location>
    </subcellularLocation>
</comment>
<dbReference type="InterPro" id="IPR000276">
    <property type="entry name" value="GPCR_Rhodpsn"/>
</dbReference>
<accession>A0A2C9KH97</accession>
<dbReference type="EnsemblMetazoa" id="BGLB019624-RA">
    <property type="protein sequence ID" value="BGLB019624-PA"/>
    <property type="gene ID" value="BGLB019624"/>
</dbReference>
<feature type="transmembrane region" description="Helical" evidence="5">
    <location>
        <begin position="227"/>
        <end position="250"/>
    </location>
</feature>
<keyword evidence="4 5" id="KW-0472">Membrane</keyword>
<evidence type="ECO:0000256" key="5">
    <source>
        <dbReference type="SAM" id="Phobius"/>
    </source>
</evidence>
<dbReference type="RefSeq" id="XP_013079822.2">
    <property type="nucleotide sequence ID" value="XM_013224368.2"/>
</dbReference>
<dbReference type="AlphaFoldDB" id="A0A2C9KH97"/>
<evidence type="ECO:0000259" key="7">
    <source>
        <dbReference type="PROSITE" id="PS50262"/>
    </source>
</evidence>
<dbReference type="InterPro" id="IPR052954">
    <property type="entry name" value="GPCR-Ligand_Int"/>
</dbReference>
<name>A0A2C9KH97_BIOGL</name>
<evidence type="ECO:0000256" key="4">
    <source>
        <dbReference type="ARBA" id="ARBA00023136"/>
    </source>
</evidence>
<sequence length="361" mass="41357">MARSGTCITSLFVLMLNTSFCTKDTNQTIYELDTEGELISDHARSAVLFFIHVMLDMCICVFGIAGNSLNITVFLRQGLRTSVNLSLFAMSLSDLIGLIFQVWHNFCMNPYLELADLPVDFMDLQELTAGYPNVAMTRITSWITMYITAERCLSVLTPFRVGILVTFKRSLVILILCYSINLAFLVPQYAFDYFSYSFIPELNRTRLGISVRWNDELLVYVLNISHIYLSTISIVFVIMNTAILVVSLSWKSKWRHSAMSNQNQQKALSSRDKKTVMLVIMVATVLIVCYSPAVTCTFLEIFLPSFGFYAKQKNVYHVAWSFCFLFNSINASINAIVYYKMSSKYRTTLQEMFPRLKDKIY</sequence>
<dbReference type="PROSITE" id="PS50262">
    <property type="entry name" value="G_PROTEIN_RECEP_F1_2"/>
    <property type="match status" value="1"/>
</dbReference>
<feature type="domain" description="G-protein coupled receptors family 1 profile" evidence="7">
    <location>
        <begin position="66"/>
        <end position="338"/>
    </location>
</feature>
<feature type="transmembrane region" description="Helical" evidence="5">
    <location>
        <begin position="276"/>
        <end position="303"/>
    </location>
</feature>
<dbReference type="GO" id="GO:0016020">
    <property type="term" value="C:membrane"/>
    <property type="evidence" value="ECO:0007669"/>
    <property type="project" value="UniProtKB-SubCell"/>
</dbReference>
<dbReference type="SUPFAM" id="SSF81321">
    <property type="entry name" value="Family A G protein-coupled receptor-like"/>
    <property type="match status" value="1"/>
</dbReference>
<dbReference type="PANTHER" id="PTHR46641:SF2">
    <property type="entry name" value="FMRFAMIDE RECEPTOR"/>
    <property type="match status" value="1"/>
</dbReference>
<evidence type="ECO:0000256" key="1">
    <source>
        <dbReference type="ARBA" id="ARBA00004370"/>
    </source>
</evidence>
<dbReference type="Pfam" id="PF10324">
    <property type="entry name" value="7TM_GPCR_Srw"/>
    <property type="match status" value="1"/>
</dbReference>
<gene>
    <name evidence="8" type="primary">106065529</name>
</gene>
<dbReference type="InterPro" id="IPR019427">
    <property type="entry name" value="7TM_GPCR_serpentine_rcpt_Srw"/>
</dbReference>
<evidence type="ECO:0000256" key="6">
    <source>
        <dbReference type="SAM" id="SignalP"/>
    </source>
</evidence>
<dbReference type="InterPro" id="IPR017452">
    <property type="entry name" value="GPCR_Rhodpsn_7TM"/>
</dbReference>
<dbReference type="PRINTS" id="PR00237">
    <property type="entry name" value="GPCRRHODOPSN"/>
</dbReference>
<feature type="transmembrane region" description="Helical" evidence="5">
    <location>
        <begin position="139"/>
        <end position="159"/>
    </location>
</feature>